<dbReference type="EMBL" id="MTYJ01000015">
    <property type="protein sequence ID" value="OQV22824.1"/>
    <property type="molecule type" value="Genomic_DNA"/>
</dbReference>
<accession>A0A1W0X622</accession>
<protein>
    <submittedName>
        <fullName evidence="1">Uncharacterized protein</fullName>
    </submittedName>
</protein>
<dbReference type="Proteomes" id="UP000192578">
    <property type="component" value="Unassembled WGS sequence"/>
</dbReference>
<evidence type="ECO:0000313" key="2">
    <source>
        <dbReference type="Proteomes" id="UP000192578"/>
    </source>
</evidence>
<name>A0A1W0X622_HYPEX</name>
<evidence type="ECO:0000313" key="1">
    <source>
        <dbReference type="EMBL" id="OQV22824.1"/>
    </source>
</evidence>
<sequence>MDSTQEAEPNLLQLSILDEATQKLLESDEDDTKALERYDTGDPQYMSKAYDDMRKLESILQERFAYENGLRTKRKRHLKRLQETLSEFQITEASLQRGGREAENTRKFFSATNLQFQAATARADGSHLTVDESVQIVSVSEEGARTRSCGSSLSIPQRISTNELEGLESRWALVPLEEDLDENFNIKDETGSDNAKASKLSFQFHSVPPPVDHVKRNIQLAGQFFTPIEKTRLDELLAEPDPSSQDLTPVYTNNPFSLFGEDLKALQAIDEMLVAVHQSHDREQTSSSIVPSSTFGSGLQGCRFGFQKGYCDADESDANSRRFTELNKQILAIEQAEQHMLERIFEGSEVEPLERTEKIVAALQNAETELLSIMANGPERNSEEHLALVPFVSEAVLQLLLGPFPRCTNYSELNRRQWNTESFSKWKDWLEERRLSLGKVHSEMERTRIRCENKDGNEEVIAAQKMKEKFHALMLDLRTVKAELDVLISANFSDAQSLEHEPIPQSPVVTVDVCV</sequence>
<dbReference type="OrthoDB" id="10613350at2759"/>
<organism evidence="1 2">
    <name type="scientific">Hypsibius exemplaris</name>
    <name type="common">Freshwater tardigrade</name>
    <dbReference type="NCBI Taxonomy" id="2072580"/>
    <lineage>
        <taxon>Eukaryota</taxon>
        <taxon>Metazoa</taxon>
        <taxon>Ecdysozoa</taxon>
        <taxon>Tardigrada</taxon>
        <taxon>Eutardigrada</taxon>
        <taxon>Parachela</taxon>
        <taxon>Hypsibioidea</taxon>
        <taxon>Hypsibiidae</taxon>
        <taxon>Hypsibius</taxon>
    </lineage>
</organism>
<gene>
    <name evidence="1" type="ORF">BV898_03258</name>
</gene>
<comment type="caution">
    <text evidence="1">The sequence shown here is derived from an EMBL/GenBank/DDBJ whole genome shotgun (WGS) entry which is preliminary data.</text>
</comment>
<reference evidence="2" key="1">
    <citation type="submission" date="2017-01" db="EMBL/GenBank/DDBJ databases">
        <title>Comparative genomics of anhydrobiosis in the tardigrade Hypsibius dujardini.</title>
        <authorList>
            <person name="Yoshida Y."/>
            <person name="Koutsovoulos G."/>
            <person name="Laetsch D."/>
            <person name="Stevens L."/>
            <person name="Kumar S."/>
            <person name="Horikawa D."/>
            <person name="Ishino K."/>
            <person name="Komine S."/>
            <person name="Tomita M."/>
            <person name="Blaxter M."/>
            <person name="Arakawa K."/>
        </authorList>
    </citation>
    <scope>NUCLEOTIDE SEQUENCE [LARGE SCALE GENOMIC DNA]</scope>
    <source>
        <strain evidence="2">Z151</strain>
    </source>
</reference>
<proteinExistence type="predicted"/>
<keyword evidence="2" id="KW-1185">Reference proteome</keyword>
<dbReference type="AlphaFoldDB" id="A0A1W0X622"/>